<evidence type="ECO:0000259" key="8">
    <source>
        <dbReference type="PROSITE" id="PS50174"/>
    </source>
</evidence>
<organism evidence="9 10">
    <name type="scientific">Rhodotorula diobovata</name>
    <dbReference type="NCBI Taxonomy" id="5288"/>
    <lineage>
        <taxon>Eukaryota</taxon>
        <taxon>Fungi</taxon>
        <taxon>Dikarya</taxon>
        <taxon>Basidiomycota</taxon>
        <taxon>Pucciniomycotina</taxon>
        <taxon>Microbotryomycetes</taxon>
        <taxon>Sporidiobolales</taxon>
        <taxon>Sporidiobolaceae</taxon>
        <taxon>Rhodotorula</taxon>
    </lineage>
</organism>
<dbReference type="Pfam" id="PF12457">
    <property type="entry name" value="TIP_N"/>
    <property type="match status" value="1"/>
</dbReference>
<feature type="compositionally biased region" description="Low complexity" evidence="7">
    <location>
        <begin position="86"/>
        <end position="98"/>
    </location>
</feature>
<evidence type="ECO:0000256" key="1">
    <source>
        <dbReference type="ARBA" id="ARBA00004123"/>
    </source>
</evidence>
<feature type="compositionally biased region" description="Low complexity" evidence="7">
    <location>
        <begin position="272"/>
        <end position="295"/>
    </location>
</feature>
<dbReference type="InterPro" id="IPR022159">
    <property type="entry name" value="STIP/TFIP11_N"/>
</dbReference>
<feature type="region of interest" description="Disordered" evidence="7">
    <location>
        <begin position="442"/>
        <end position="520"/>
    </location>
</feature>
<feature type="compositionally biased region" description="Basic and acidic residues" evidence="7">
    <location>
        <begin position="462"/>
        <end position="481"/>
    </location>
</feature>
<dbReference type="Pfam" id="PF01585">
    <property type="entry name" value="G-patch"/>
    <property type="match status" value="1"/>
</dbReference>
<dbReference type="InterPro" id="IPR000467">
    <property type="entry name" value="G_patch_dom"/>
</dbReference>
<evidence type="ECO:0000256" key="6">
    <source>
        <dbReference type="ARBA" id="ARBA00023242"/>
    </source>
</evidence>
<feature type="compositionally biased region" description="Basic and acidic residues" evidence="7">
    <location>
        <begin position="56"/>
        <end position="65"/>
    </location>
</feature>
<dbReference type="GO" id="GO:0071008">
    <property type="term" value="C:U2-type post-mRNA release spliceosomal complex"/>
    <property type="evidence" value="ECO:0007669"/>
    <property type="project" value="TreeGrafter"/>
</dbReference>
<dbReference type="SMART" id="SM00443">
    <property type="entry name" value="G_patch"/>
    <property type="match status" value="1"/>
</dbReference>
<feature type="region of interest" description="Disordered" evidence="7">
    <location>
        <begin position="1031"/>
        <end position="1055"/>
    </location>
</feature>
<comment type="subcellular location">
    <subcellularLocation>
        <location evidence="1">Nucleus</location>
    </subcellularLocation>
</comment>
<feature type="compositionally biased region" description="Polar residues" evidence="7">
    <location>
        <begin position="332"/>
        <end position="353"/>
    </location>
</feature>
<feature type="compositionally biased region" description="Low complexity" evidence="7">
    <location>
        <begin position="114"/>
        <end position="127"/>
    </location>
</feature>
<evidence type="ECO:0000313" key="9">
    <source>
        <dbReference type="EMBL" id="TNY21417.1"/>
    </source>
</evidence>
<dbReference type="STRING" id="5288.A0A5C5FWV4"/>
<proteinExistence type="inferred from homology"/>
<feature type="compositionally biased region" description="Low complexity" evidence="7">
    <location>
        <begin position="252"/>
        <end position="264"/>
    </location>
</feature>
<comment type="similarity">
    <text evidence="2">Belongs to the TFP11/STIP family.</text>
</comment>
<reference evidence="9 10" key="1">
    <citation type="submission" date="2019-03" db="EMBL/GenBank/DDBJ databases">
        <title>Rhodosporidium diobovatum UCD-FST 08-225 genome sequencing, assembly, and annotation.</title>
        <authorList>
            <person name="Fakankun I.U."/>
            <person name="Fristensky B."/>
            <person name="Levin D.B."/>
        </authorList>
    </citation>
    <scope>NUCLEOTIDE SEQUENCE [LARGE SCALE GENOMIC DNA]</scope>
    <source>
        <strain evidence="9 10">UCD-FST 08-225</strain>
    </source>
</reference>
<feature type="compositionally biased region" description="Gly residues" evidence="7">
    <location>
        <begin position="296"/>
        <end position="309"/>
    </location>
</feature>
<evidence type="ECO:0000256" key="3">
    <source>
        <dbReference type="ARBA" id="ARBA00022664"/>
    </source>
</evidence>
<dbReference type="Pfam" id="PF07842">
    <property type="entry name" value="GCFC"/>
    <property type="match status" value="1"/>
</dbReference>
<feature type="domain" description="G-patch" evidence="8">
    <location>
        <begin position="417"/>
        <end position="465"/>
    </location>
</feature>
<dbReference type="Proteomes" id="UP000311382">
    <property type="component" value="Unassembled WGS sequence"/>
</dbReference>
<comment type="caution">
    <text evidence="9">The sequence shown here is derived from an EMBL/GenBank/DDBJ whole genome shotgun (WGS) entry which is preliminary data.</text>
</comment>
<feature type="compositionally biased region" description="Gly residues" evidence="7">
    <location>
        <begin position="232"/>
        <end position="251"/>
    </location>
</feature>
<dbReference type="InterPro" id="IPR022783">
    <property type="entry name" value="GCFC_dom"/>
</dbReference>
<keyword evidence="3" id="KW-0507">mRNA processing</keyword>
<protein>
    <submittedName>
        <fullName evidence="9">Sip1/TFIP11 interacting protein</fullName>
    </submittedName>
</protein>
<keyword evidence="5" id="KW-0508">mRNA splicing</keyword>
<dbReference type="InterPro" id="IPR045211">
    <property type="entry name" value="TFP11/STIP/Ntr1"/>
</dbReference>
<evidence type="ECO:0000313" key="10">
    <source>
        <dbReference type="Proteomes" id="UP000311382"/>
    </source>
</evidence>
<gene>
    <name evidence="9" type="ORF">DMC30DRAFT_350674</name>
</gene>
<name>A0A5C5FWV4_9BASI</name>
<dbReference type="AlphaFoldDB" id="A0A5C5FWV4"/>
<dbReference type="PROSITE" id="PS50174">
    <property type="entry name" value="G_PATCH"/>
    <property type="match status" value="1"/>
</dbReference>
<evidence type="ECO:0000256" key="4">
    <source>
        <dbReference type="ARBA" id="ARBA00022728"/>
    </source>
</evidence>
<evidence type="ECO:0000256" key="5">
    <source>
        <dbReference type="ARBA" id="ARBA00023187"/>
    </source>
</evidence>
<feature type="region of interest" description="Disordered" evidence="7">
    <location>
        <begin position="1"/>
        <end position="400"/>
    </location>
</feature>
<dbReference type="OrthoDB" id="4822at2759"/>
<keyword evidence="6" id="KW-0539">Nucleus</keyword>
<feature type="compositionally biased region" description="Acidic residues" evidence="7">
    <location>
        <begin position="184"/>
        <end position="195"/>
    </location>
</feature>
<dbReference type="EMBL" id="SOZI01000044">
    <property type="protein sequence ID" value="TNY21417.1"/>
    <property type="molecule type" value="Genomic_DNA"/>
</dbReference>
<evidence type="ECO:0000256" key="7">
    <source>
        <dbReference type="SAM" id="MobiDB-lite"/>
    </source>
</evidence>
<keyword evidence="10" id="KW-1185">Reference proteome</keyword>
<dbReference type="PANTHER" id="PTHR23329">
    <property type="entry name" value="TUFTELIN-INTERACTING PROTEIN 11-RELATED"/>
    <property type="match status" value="1"/>
</dbReference>
<keyword evidence="4" id="KW-0747">Spliceosome</keyword>
<sequence length="1146" mass="121424">MARRKKQFLDDGSSSSSSDTGAGDDVDDHFDANDPDVAAERELFHNPYGRSRGTKRTREQLKDDATYGIWADDNGGSTRAGGQGVGSSSSSNNRTGGSRARGKPDYHKIPTFVAAGAAPSSASASRAPTDNLATTPAIEAPREDEEDVAMELGGSSSDDNDDNADEGDDALMSAEDIASHKLEEDEDEDEDEADDLPPVPGLASAAPPSPEPAPEPRIADPSAALAFAPRGAGIGAARGGIGSASRGGIGSRSGVAPAFAAAQPAPAPAPAPASTTAPSSGAASPMAGASTPHAGLGSGAGGPSRGGIGSRPNQTLVDALRAELAGPAPQSPAETATDSLASSAYASRTQSPAPTGLGAAPVGASAGAGAAARGDAPRERRSFLPTASNMPPGGGIGAPRAKLSKTEAAHFASLASSGSIGMRMLEKMGWSAGAGLGKEGQGIVTPVGEGQKLRQKNAGIRSGERSKGALLEEERRKGKSTDDDDVGDGATRAAAAAEKKRAAHANAWQSSRPKKEKKAKTEYKTYDEIVAEQGGPDAEAPQELLVDLTGQALPNQSLSSLPAFGAASADPTRLPELRHNLTLLCSTFTSSLRSLAREGAGVEQRRAYLSAEEQRMRRVVEAQERKLAQLRGVVACVERVRAIEGEAMELLRALEAQQDAQVADAEAVLGRFDDEFDRLLGDFAGEYDEMGLDEVVVGAIAPLLRRLWSSWDPLSSPSFTVPQLKRFRKLFRIDRDALPVASANSDPHAEADRLAEARKRQGERTMTPYETLLWTVWLPRVRSAINNSWSPSNPEPAVDFYTAWLPLLPSFVRDNILDQLILPKVSSAIADWSPSAAKRGTAPPLHKLVFPWLEHAGERMDMVLDEAKRKVRSWLKAWKARDGVPQGLDAWKSAFSKSDWDTLLLKHVLPQLGATLRESFVVNPRAQDLAPLEAVLAWRPLLRSSMLSQLLEQEFFPKWGDALYVWLTSEPNLEQVAEWYSWWKSFFAEDVVALSGVSRGFRKGLDLMNQAMALGDDAKYRLKKPDFASKYDRSTASSSTASTPKPSARAPARPSFAAAAAAEDPEDVTFRSVVEEVSASANLVFLPTGKVAPAGQATFRVSRGVDGKGGVTVYLEDDVVWVLEKGGEYAPVSVEEMVRRASGAKA</sequence>
<dbReference type="GO" id="GO:0000390">
    <property type="term" value="P:spliceosomal complex disassembly"/>
    <property type="evidence" value="ECO:0007669"/>
    <property type="project" value="InterPro"/>
</dbReference>
<feature type="compositionally biased region" description="Low complexity" evidence="7">
    <location>
        <begin position="356"/>
        <end position="374"/>
    </location>
</feature>
<accession>A0A5C5FWV4</accession>
<feature type="compositionally biased region" description="Low complexity" evidence="7">
    <location>
        <begin position="10"/>
        <end position="21"/>
    </location>
</feature>
<feature type="compositionally biased region" description="Acidic residues" evidence="7">
    <location>
        <begin position="158"/>
        <end position="169"/>
    </location>
</feature>
<evidence type="ECO:0000256" key="2">
    <source>
        <dbReference type="ARBA" id="ARBA00010900"/>
    </source>
</evidence>
<feature type="compositionally biased region" description="Low complexity" evidence="7">
    <location>
        <begin position="1034"/>
        <end position="1055"/>
    </location>
</feature>
<dbReference type="GO" id="GO:0003676">
    <property type="term" value="F:nucleic acid binding"/>
    <property type="evidence" value="ECO:0007669"/>
    <property type="project" value="InterPro"/>
</dbReference>
<dbReference type="PANTHER" id="PTHR23329:SF1">
    <property type="entry name" value="TUFTELIN-INTERACTING PROTEIN 11"/>
    <property type="match status" value="1"/>
</dbReference>